<keyword evidence="6" id="KW-1133">Transmembrane helix</keyword>
<evidence type="ECO:0000256" key="6">
    <source>
        <dbReference type="SAM" id="Phobius"/>
    </source>
</evidence>
<name>R7UMJ6_CAPTE</name>
<evidence type="ECO:0000256" key="5">
    <source>
        <dbReference type="ARBA" id="ARBA00029630"/>
    </source>
</evidence>
<dbReference type="GO" id="GO:0005778">
    <property type="term" value="C:peroxisomal membrane"/>
    <property type="evidence" value="ECO:0007669"/>
    <property type="project" value="InterPro"/>
</dbReference>
<dbReference type="Pfam" id="PF04882">
    <property type="entry name" value="Peroxin-3"/>
    <property type="match status" value="2"/>
</dbReference>
<keyword evidence="6" id="KW-0472">Membrane</keyword>
<dbReference type="GO" id="GO:0045046">
    <property type="term" value="P:protein import into peroxisome membrane"/>
    <property type="evidence" value="ECO:0007669"/>
    <property type="project" value="TreeGrafter"/>
</dbReference>
<evidence type="ECO:0000256" key="3">
    <source>
        <dbReference type="ARBA" id="ARBA00022593"/>
    </source>
</evidence>
<dbReference type="HOGENOM" id="CLU_041367_2_0_1"/>
<reference evidence="9" key="1">
    <citation type="submission" date="2012-12" db="EMBL/GenBank/DDBJ databases">
        <authorList>
            <person name="Hellsten U."/>
            <person name="Grimwood J."/>
            <person name="Chapman J.A."/>
            <person name="Shapiro H."/>
            <person name="Aerts A."/>
            <person name="Otillar R.P."/>
            <person name="Terry A.Y."/>
            <person name="Boore J.L."/>
            <person name="Simakov O."/>
            <person name="Marletaz F."/>
            <person name="Cho S.-J."/>
            <person name="Edsinger-Gonzales E."/>
            <person name="Havlak P."/>
            <person name="Kuo D.-H."/>
            <person name="Larsson T."/>
            <person name="Lv J."/>
            <person name="Arendt D."/>
            <person name="Savage R."/>
            <person name="Osoegawa K."/>
            <person name="de Jong P."/>
            <person name="Lindberg D.R."/>
            <person name="Seaver E.C."/>
            <person name="Weisblat D.A."/>
            <person name="Putnam N.H."/>
            <person name="Grigoriev I.V."/>
            <person name="Rokhsar D.S."/>
        </authorList>
    </citation>
    <scope>NUCLEOTIDE SEQUENCE</scope>
    <source>
        <strain evidence="9">I ESC-2004</strain>
    </source>
</reference>
<evidence type="ECO:0000256" key="2">
    <source>
        <dbReference type="ARBA" id="ARBA00014294"/>
    </source>
</evidence>
<dbReference type="EMBL" id="AMQN01008145">
    <property type="status" value="NOT_ANNOTATED_CDS"/>
    <property type="molecule type" value="Genomic_DNA"/>
</dbReference>
<evidence type="ECO:0000313" key="7">
    <source>
        <dbReference type="EMBL" id="ELU04467.1"/>
    </source>
</evidence>
<dbReference type="STRING" id="283909.R7UMJ6"/>
<dbReference type="GO" id="GO:0030674">
    <property type="term" value="F:protein-macromolecule adaptor activity"/>
    <property type="evidence" value="ECO:0007669"/>
    <property type="project" value="TreeGrafter"/>
</dbReference>
<protein>
    <recommendedName>
        <fullName evidence="2">Peroxisomal biogenesis factor 3</fullName>
    </recommendedName>
    <alternativeName>
        <fullName evidence="5">Peroxisomal assembly protein PEX3</fullName>
    </alternativeName>
</protein>
<dbReference type="OrthoDB" id="45930at2759"/>
<comment type="function">
    <text evidence="4">Involved in peroxisome biosynthesis and integrity. Assembles membrane vesicles before the matrix proteins are translocated. As a docking factor for PEX19, is necessary for the import of peroxisomal membrane proteins in the peroxisomes.</text>
</comment>
<reference evidence="7 9" key="2">
    <citation type="journal article" date="2013" name="Nature">
        <title>Insights into bilaterian evolution from three spiralian genomes.</title>
        <authorList>
            <person name="Simakov O."/>
            <person name="Marletaz F."/>
            <person name="Cho S.J."/>
            <person name="Edsinger-Gonzales E."/>
            <person name="Havlak P."/>
            <person name="Hellsten U."/>
            <person name="Kuo D.H."/>
            <person name="Larsson T."/>
            <person name="Lv J."/>
            <person name="Arendt D."/>
            <person name="Savage R."/>
            <person name="Osoegawa K."/>
            <person name="de Jong P."/>
            <person name="Grimwood J."/>
            <person name="Chapman J.A."/>
            <person name="Shapiro H."/>
            <person name="Aerts A."/>
            <person name="Otillar R.P."/>
            <person name="Terry A.Y."/>
            <person name="Boore J.L."/>
            <person name="Grigoriev I.V."/>
            <person name="Lindberg D.R."/>
            <person name="Seaver E.C."/>
            <person name="Weisblat D.A."/>
            <person name="Putnam N.H."/>
            <person name="Rokhsar D.S."/>
        </authorList>
    </citation>
    <scope>NUCLEOTIDE SEQUENCE</scope>
    <source>
        <strain evidence="7 9">I ESC-2004</strain>
    </source>
</reference>
<dbReference type="EMBL" id="KB302274">
    <property type="protein sequence ID" value="ELU04467.1"/>
    <property type="molecule type" value="Genomic_DNA"/>
</dbReference>
<dbReference type="InterPro" id="IPR006966">
    <property type="entry name" value="Peroxin-3"/>
</dbReference>
<accession>R7UMJ6</accession>
<feature type="transmembrane region" description="Helical" evidence="6">
    <location>
        <begin position="16"/>
        <end position="33"/>
    </location>
</feature>
<comment type="subunit">
    <text evidence="1">Interacts with PEX19.</text>
</comment>
<dbReference type="OMA" id="HRGWKDL"/>
<proteinExistence type="predicted"/>
<dbReference type="Proteomes" id="UP000014760">
    <property type="component" value="Unassembled WGS sequence"/>
</dbReference>
<evidence type="ECO:0000313" key="9">
    <source>
        <dbReference type="Proteomes" id="UP000014760"/>
    </source>
</evidence>
<evidence type="ECO:0000256" key="1">
    <source>
        <dbReference type="ARBA" id="ARBA00011494"/>
    </source>
</evidence>
<evidence type="ECO:0000256" key="4">
    <source>
        <dbReference type="ARBA" id="ARBA00025338"/>
    </source>
</evidence>
<dbReference type="FunCoup" id="R7UMJ6">
    <property type="interactions" value="1983"/>
</dbReference>
<dbReference type="EnsemblMetazoa" id="CapteT227264">
    <property type="protein sequence ID" value="CapteP227264"/>
    <property type="gene ID" value="CapteG227264"/>
</dbReference>
<organism evidence="7">
    <name type="scientific">Capitella teleta</name>
    <name type="common">Polychaete worm</name>
    <dbReference type="NCBI Taxonomy" id="283909"/>
    <lineage>
        <taxon>Eukaryota</taxon>
        <taxon>Metazoa</taxon>
        <taxon>Spiralia</taxon>
        <taxon>Lophotrochozoa</taxon>
        <taxon>Annelida</taxon>
        <taxon>Polychaeta</taxon>
        <taxon>Sedentaria</taxon>
        <taxon>Scolecida</taxon>
        <taxon>Capitellidae</taxon>
        <taxon>Capitella</taxon>
    </lineage>
</organism>
<keyword evidence="9" id="KW-1185">Reference proteome</keyword>
<dbReference type="AlphaFoldDB" id="R7UMJ6"/>
<keyword evidence="6" id="KW-0812">Transmembrane</keyword>
<sequence>MLGGVWNFVRRHRRKFIFTGAVIGGVVYLGRYARQKLKEFQDREASECLAQTRRQHHFDSNQRTCNVTALSMLPNLREALLQALNAEELTEQLKQRPPNKVEIWDELKIISFARSVTAVYSCCLMMVMLRVQLNIIGGYMFLDNAKKESTDQVEQASLSITPDVQRRYLALIQFLLDQGVVNLSAAVRSATEDLLKDFPLKKSVSLLEIQNIVTSIRTRVEFRCSGGYHDASASSLCSYLIPEADESVEISSNGEDALLQQLKSETEDMLKRSAFAFTFALTFGFSLSGDFHSILLICLDTGFTRLVDKLADYFSPVASENGVIQNPNQMKMPMAKVIPVMTGLVHTIVGDPPNPFIQELLLKDQVRDFAANVYEAFSHQTADQLNP</sequence>
<keyword evidence="3" id="KW-0962">Peroxisome biogenesis</keyword>
<reference evidence="8" key="3">
    <citation type="submission" date="2015-06" db="UniProtKB">
        <authorList>
            <consortium name="EnsemblMetazoa"/>
        </authorList>
    </citation>
    <scope>IDENTIFICATION</scope>
</reference>
<gene>
    <name evidence="7" type="ORF">CAPTEDRAFT_227264</name>
</gene>
<evidence type="ECO:0000313" key="8">
    <source>
        <dbReference type="EnsemblMetazoa" id="CapteP227264"/>
    </source>
</evidence>
<dbReference type="PANTHER" id="PTHR28080">
    <property type="entry name" value="PEROXISOMAL BIOGENESIS FACTOR 3"/>
    <property type="match status" value="1"/>
</dbReference>
<dbReference type="PANTHER" id="PTHR28080:SF1">
    <property type="entry name" value="PEROXISOMAL BIOGENESIS FACTOR 3"/>
    <property type="match status" value="1"/>
</dbReference>